<dbReference type="Gene3D" id="3.50.50.60">
    <property type="entry name" value="FAD/NAD(P)-binding domain"/>
    <property type="match status" value="1"/>
</dbReference>
<dbReference type="EMBL" id="JBHRVA010000002">
    <property type="protein sequence ID" value="MFC3302452.1"/>
    <property type="molecule type" value="Genomic_DNA"/>
</dbReference>
<dbReference type="InterPro" id="IPR033856">
    <property type="entry name" value="Trp_halogen"/>
</dbReference>
<dbReference type="RefSeq" id="WP_189570718.1">
    <property type="nucleotide sequence ID" value="NZ_BMXU01000001.1"/>
</dbReference>
<dbReference type="Proteomes" id="UP001595607">
    <property type="component" value="Unassembled WGS sequence"/>
</dbReference>
<name>A0ABV7MC21_9PROT</name>
<gene>
    <name evidence="1" type="ORF">ACFONP_06875</name>
</gene>
<protein>
    <submittedName>
        <fullName evidence="1">Tryptophan halogenase family protein</fullName>
        <ecNumber evidence="1">1.14.19.-</ecNumber>
    </submittedName>
</protein>
<dbReference type="SUPFAM" id="SSF51905">
    <property type="entry name" value="FAD/NAD(P)-binding domain"/>
    <property type="match status" value="1"/>
</dbReference>
<dbReference type="Pfam" id="PF04820">
    <property type="entry name" value="Trp_halogenase"/>
    <property type="match status" value="1"/>
</dbReference>
<reference evidence="2" key="1">
    <citation type="journal article" date="2019" name="Int. J. Syst. Evol. Microbiol.">
        <title>The Global Catalogue of Microorganisms (GCM) 10K type strain sequencing project: providing services to taxonomists for standard genome sequencing and annotation.</title>
        <authorList>
            <consortium name="The Broad Institute Genomics Platform"/>
            <consortium name="The Broad Institute Genome Sequencing Center for Infectious Disease"/>
            <person name="Wu L."/>
            <person name="Ma J."/>
        </authorList>
    </citation>
    <scope>NUCLEOTIDE SEQUENCE [LARGE SCALE GENOMIC DNA]</scope>
    <source>
        <strain evidence="2">KCTC 22245</strain>
    </source>
</reference>
<accession>A0ABV7MC21</accession>
<organism evidence="1 2">
    <name type="scientific">Parvularcula lutaonensis</name>
    <dbReference type="NCBI Taxonomy" id="491923"/>
    <lineage>
        <taxon>Bacteria</taxon>
        <taxon>Pseudomonadati</taxon>
        <taxon>Pseudomonadota</taxon>
        <taxon>Alphaproteobacteria</taxon>
        <taxon>Parvularculales</taxon>
        <taxon>Parvularculaceae</taxon>
        <taxon>Parvularcula</taxon>
    </lineage>
</organism>
<dbReference type="InterPro" id="IPR036188">
    <property type="entry name" value="FAD/NAD-bd_sf"/>
</dbReference>
<dbReference type="PIRSF" id="PIRSF011396">
    <property type="entry name" value="Trp_halogenase"/>
    <property type="match status" value="1"/>
</dbReference>
<dbReference type="InterPro" id="IPR050816">
    <property type="entry name" value="Flavin-dep_Halogenase_NPB"/>
</dbReference>
<sequence>MTDTVERVVIVGGGTAGWLTAGILAADHCAHEPDGLKVTLIEAPGIPILGVGEGTWPTIRDTLRRIGISETEFIRRCNASFKQGSRFDGWRDGSSSDSYFHPFGAPPNPDDCDPLALWRAAPQGEAFARAVNVQADLCLAGKAPKQAGTPEYAAVANYAYHLDAGAFSELLKEHCTDRLGVEHIEAEVVGVDLDDHGWVRAVETKERGSVSGDLFIDCSGMRSLLVGQALGAALTDVSDILFNDRALALHVPYADENAPIQSQTNGTALPAGWVWDIGLQTRRGVGHVFSSSHSTEDDARAALQQYLDRHAPGAGVSSADARLIKFRSAYRETPWVKNCVAVGMAQGFVEPLEASAIVMAELSAGMVSDSLPAHRVLMESTARRFNERFAYRWTRIVDFLKLHYIFSERREPYWQDHRNPESWTPRLVELVERWRFTPPSREDFVQIQEIFPAASYAYVLYGMGFETAPLRTRRRKDAPEIAARFLQDIHATKRKFLQGLPTNRELLNHIMAHGLSRV</sequence>
<keyword evidence="1" id="KW-0560">Oxidoreductase</keyword>
<dbReference type="PANTHER" id="PTHR43747:SF4">
    <property type="entry name" value="FLAVIN-DEPENDENT TRYPTOPHAN HALOGENASE"/>
    <property type="match status" value="1"/>
</dbReference>
<dbReference type="GO" id="GO:0016491">
    <property type="term" value="F:oxidoreductase activity"/>
    <property type="evidence" value="ECO:0007669"/>
    <property type="project" value="UniProtKB-KW"/>
</dbReference>
<keyword evidence="2" id="KW-1185">Reference proteome</keyword>
<dbReference type="PANTHER" id="PTHR43747">
    <property type="entry name" value="FAD-BINDING PROTEIN"/>
    <property type="match status" value="1"/>
</dbReference>
<evidence type="ECO:0000313" key="1">
    <source>
        <dbReference type="EMBL" id="MFC3302452.1"/>
    </source>
</evidence>
<dbReference type="InterPro" id="IPR006905">
    <property type="entry name" value="Flavin_halogenase"/>
</dbReference>
<evidence type="ECO:0000313" key="2">
    <source>
        <dbReference type="Proteomes" id="UP001595607"/>
    </source>
</evidence>
<dbReference type="EC" id="1.14.19.-" evidence="1"/>
<proteinExistence type="predicted"/>
<comment type="caution">
    <text evidence="1">The sequence shown here is derived from an EMBL/GenBank/DDBJ whole genome shotgun (WGS) entry which is preliminary data.</text>
</comment>